<protein>
    <submittedName>
        <fullName evidence="3">Helix-turn-helix domain-containing protein</fullName>
    </submittedName>
</protein>
<dbReference type="Pfam" id="PF24038">
    <property type="entry name" value="DUF7347"/>
    <property type="match status" value="1"/>
</dbReference>
<dbReference type="Pfam" id="PF24042">
    <property type="entry name" value="DUF7351"/>
    <property type="match status" value="1"/>
</dbReference>
<dbReference type="AlphaFoldDB" id="A0A1G9XF37"/>
<accession>A0A1G9XF37</accession>
<sequence length="296" mass="32721">MSDSDIVVEQLPPDEAFGLVAHETRVRVLEALLDADEPLSFSELNDRVGMRDTGQFNYHLGKLTDRFVAEHDEGYVLTREGAQVAGAVLSGGYTKAIDADPVQMDATCLDCGSRMTATFEDTRVDITCRDCGEDFAQVAVPPGALYDCTPEEAIDVAHRWAIRNHNTAELGFCTRCDGRMDRWVIDATADDSPDWLVEGPFEAFVRYGCERCNAGWFTDVGLALMSHPAVVAFHYDHGINTRETPLWELEWVSADASTVVDRDPLRVAISVTLDDETLTLTVDDELAVLDEERTPA</sequence>
<dbReference type="InterPro" id="IPR055771">
    <property type="entry name" value="DUF7347"/>
</dbReference>
<dbReference type="EMBL" id="FNIA01000010">
    <property type="protein sequence ID" value="SDM95360.1"/>
    <property type="molecule type" value="Genomic_DNA"/>
</dbReference>
<evidence type="ECO:0000313" key="3">
    <source>
        <dbReference type="EMBL" id="SDM95360.1"/>
    </source>
</evidence>
<dbReference type="InterPro" id="IPR036390">
    <property type="entry name" value="WH_DNA-bd_sf"/>
</dbReference>
<dbReference type="SUPFAM" id="SSF46785">
    <property type="entry name" value="Winged helix' DNA-binding domain"/>
    <property type="match status" value="1"/>
</dbReference>
<evidence type="ECO:0000259" key="1">
    <source>
        <dbReference type="Pfam" id="PF24038"/>
    </source>
</evidence>
<evidence type="ECO:0000259" key="2">
    <source>
        <dbReference type="Pfam" id="PF24042"/>
    </source>
</evidence>
<dbReference type="STRING" id="996166.SAMN05192554_11093"/>
<dbReference type="InterPro" id="IPR036388">
    <property type="entry name" value="WH-like_DNA-bd_sf"/>
</dbReference>
<feature type="domain" description="DUF7351" evidence="2">
    <location>
        <begin position="105"/>
        <end position="288"/>
    </location>
</feature>
<evidence type="ECO:0000313" key="4">
    <source>
        <dbReference type="Proteomes" id="UP000199370"/>
    </source>
</evidence>
<gene>
    <name evidence="3" type="ORF">SAMN05192554_11093</name>
</gene>
<dbReference type="OrthoDB" id="8482at2157"/>
<dbReference type="Proteomes" id="UP000199370">
    <property type="component" value="Unassembled WGS sequence"/>
</dbReference>
<dbReference type="RefSeq" id="WP_089733673.1">
    <property type="nucleotide sequence ID" value="NZ_FNIA01000010.1"/>
</dbReference>
<dbReference type="InterPro" id="IPR055775">
    <property type="entry name" value="DUF7351"/>
</dbReference>
<keyword evidence="4" id="KW-1185">Reference proteome</keyword>
<proteinExistence type="predicted"/>
<feature type="domain" description="DUF7347" evidence="1">
    <location>
        <begin position="13"/>
        <end position="88"/>
    </location>
</feature>
<dbReference type="Gene3D" id="1.10.10.10">
    <property type="entry name" value="Winged helix-like DNA-binding domain superfamily/Winged helix DNA-binding domain"/>
    <property type="match status" value="1"/>
</dbReference>
<name>A0A1G9XF37_9EURY</name>
<reference evidence="3 4" key="1">
    <citation type="submission" date="2016-10" db="EMBL/GenBank/DDBJ databases">
        <authorList>
            <person name="de Groot N.N."/>
        </authorList>
    </citation>
    <scope>NUCLEOTIDE SEQUENCE [LARGE SCALE GENOMIC DNA]</scope>
    <source>
        <strain evidence="4">EB21,IBRC-M 10013,KCTC 4048</strain>
    </source>
</reference>
<organism evidence="3 4">
    <name type="scientific">Haloarchaeobius iranensis</name>
    <dbReference type="NCBI Taxonomy" id="996166"/>
    <lineage>
        <taxon>Archaea</taxon>
        <taxon>Methanobacteriati</taxon>
        <taxon>Methanobacteriota</taxon>
        <taxon>Stenosarchaea group</taxon>
        <taxon>Halobacteria</taxon>
        <taxon>Halobacteriales</taxon>
        <taxon>Halorubellaceae</taxon>
        <taxon>Haloarchaeobius</taxon>
    </lineage>
</organism>